<evidence type="ECO:0000313" key="1">
    <source>
        <dbReference type="EMBL" id="MCQ8897447.1"/>
    </source>
</evidence>
<reference evidence="1 2" key="1">
    <citation type="submission" date="2022-07" db="EMBL/GenBank/DDBJ databases">
        <authorList>
            <person name="Xamxidin M."/>
            <person name="Wu M."/>
        </authorList>
    </citation>
    <scope>NUCLEOTIDE SEQUENCE [LARGE SCALE GENOMIC DNA]</scope>
    <source>
        <strain evidence="1 2">NBRC 111650</strain>
    </source>
</reference>
<organism evidence="1 2">
    <name type="scientific">Limnobacter humi</name>
    <dbReference type="NCBI Taxonomy" id="1778671"/>
    <lineage>
        <taxon>Bacteria</taxon>
        <taxon>Pseudomonadati</taxon>
        <taxon>Pseudomonadota</taxon>
        <taxon>Betaproteobacteria</taxon>
        <taxon>Burkholderiales</taxon>
        <taxon>Burkholderiaceae</taxon>
        <taxon>Limnobacter</taxon>
    </lineage>
</organism>
<keyword evidence="2" id="KW-1185">Reference proteome</keyword>
<comment type="caution">
    <text evidence="1">The sequence shown here is derived from an EMBL/GenBank/DDBJ whole genome shotgun (WGS) entry which is preliminary data.</text>
</comment>
<dbReference type="EMBL" id="JANIGO010000005">
    <property type="protein sequence ID" value="MCQ8897447.1"/>
    <property type="molecule type" value="Genomic_DNA"/>
</dbReference>
<protein>
    <submittedName>
        <fullName evidence="1">Uncharacterized protein</fullName>
    </submittedName>
</protein>
<proteinExistence type="predicted"/>
<dbReference type="Proteomes" id="UP001204142">
    <property type="component" value="Unassembled WGS sequence"/>
</dbReference>
<evidence type="ECO:0000313" key="2">
    <source>
        <dbReference type="Proteomes" id="UP001204142"/>
    </source>
</evidence>
<name>A0ABT1WIW2_9BURK</name>
<dbReference type="RefSeq" id="WP_256765253.1">
    <property type="nucleotide sequence ID" value="NZ_JANIGO010000005.1"/>
</dbReference>
<sequence length="385" mass="41473">MNLLSSRGQALLAALVALALVTVSSTGFWSMWHNQQQAQFQRSANTRLQLWAMKQTLLNFASRQGINTLTQAGHLPCPANTPGGAPRVVCSNARVGYWPATTVIKTNYLGSALGPTTAPASSKQPAPAWYYGVSSQLVQPNPLGWSQWVNFDLPPLTVNTPEGIQTNIAAVAATGIQVLGPDYWQVEPPYLLISLRELQSAVRSVVQQQTLFTLQRWALYEQQRLNSGPVAPQTNENLQPAGTANRWQAINAGCQCHCTKTRCTCSCSQNAHWISRDTCAGSNGCSGSQLEPDGTPLFHCVSTAYSACSFKGPAGLDSRWPISRFKPEAGINRPCNPTAEPLCPTSPGADACDCEFSWPSVVSGRLSQLQIVHGDSGWTATVNTD</sequence>
<accession>A0ABT1WIW2</accession>
<gene>
    <name evidence="1" type="ORF">NQT62_13480</name>
</gene>